<dbReference type="EMBL" id="CP108482">
    <property type="protein sequence ID" value="WUS54475.1"/>
    <property type="molecule type" value="Genomic_DNA"/>
</dbReference>
<name>A0ABZ1W0Y8_9ACTN</name>
<reference evidence="1 2" key="1">
    <citation type="submission" date="2022-10" db="EMBL/GenBank/DDBJ databases">
        <title>The complete genomes of actinobacterial strains from the NBC collection.</title>
        <authorList>
            <person name="Joergensen T.S."/>
            <person name="Alvarez Arevalo M."/>
            <person name="Sterndorff E.B."/>
            <person name="Faurdal D."/>
            <person name="Vuksanovic O."/>
            <person name="Mourched A.-S."/>
            <person name="Charusanti P."/>
            <person name="Shaw S."/>
            <person name="Blin K."/>
            <person name="Weber T."/>
        </authorList>
    </citation>
    <scope>NUCLEOTIDE SEQUENCE [LARGE SCALE GENOMIC DNA]</scope>
    <source>
        <strain evidence="1 2">NBC_01247</strain>
    </source>
</reference>
<organism evidence="1 2">
    <name type="scientific">Kitasatospora herbaricolor</name>
    <dbReference type="NCBI Taxonomy" id="68217"/>
    <lineage>
        <taxon>Bacteria</taxon>
        <taxon>Bacillati</taxon>
        <taxon>Actinomycetota</taxon>
        <taxon>Actinomycetes</taxon>
        <taxon>Kitasatosporales</taxon>
        <taxon>Streptomycetaceae</taxon>
        <taxon>Kitasatospora</taxon>
    </lineage>
</organism>
<keyword evidence="2" id="KW-1185">Reference proteome</keyword>
<dbReference type="Proteomes" id="UP001432014">
    <property type="component" value="Chromosome"/>
</dbReference>
<sequence length="54" mass="5911">MKDGDLDLVLHFDTEPSGVQVGDTEVCVKGSCTDRAAAQTYRFLPVRDGGRRAR</sequence>
<gene>
    <name evidence="1" type="ORF">OG469_02485</name>
</gene>
<evidence type="ECO:0000313" key="1">
    <source>
        <dbReference type="EMBL" id="WUS54475.1"/>
    </source>
</evidence>
<accession>A0ABZ1W0Y8</accession>
<protein>
    <submittedName>
        <fullName evidence="1">Uncharacterized protein</fullName>
    </submittedName>
</protein>
<dbReference type="RefSeq" id="WP_329500979.1">
    <property type="nucleotide sequence ID" value="NZ_CP108460.1"/>
</dbReference>
<proteinExistence type="predicted"/>
<evidence type="ECO:0000313" key="2">
    <source>
        <dbReference type="Proteomes" id="UP001432014"/>
    </source>
</evidence>